<dbReference type="InterPro" id="IPR014951">
    <property type="entry name" value="DUF1822"/>
</dbReference>
<sequence length="386" mass="43886">MSLPDTLTELRLEIPPEIHQESWQHSQSASNPLTQWNTYLNQVCLNTVLPWLQAEHTPEASAWSGAVPLLGELVRGTAIDLGDQRLILIPDKTVDTSELQVPQEWIDLPAWAGDYYLAVQVDPDDLCLHIWAYTTHAQLKTLGTYDGNQRTYVLDAYDLVQDLSVLWVVRQFPNELTRTEIAPLSPLPAAQAENLLQRLSNPAVLQPRLEIPFHLWAALIAKDDWQQRLGRSRRSELSSATITRTLANLSQWLQNRFDESWQTLEELGMVTEAFNVRKDDRTQRSIRRAKRLRLPDQDTLLLVVVEPEADGRVSIRSQLRPLDPSVCLPETLSLTLLSATGETIQAVQARDRDNVIQLKRFKCPPETQFRLQVAIDNTVIGEDFVV</sequence>
<keyword evidence="2" id="KW-1185">Reference proteome</keyword>
<dbReference type="RefSeq" id="WP_190447081.1">
    <property type="nucleotide sequence ID" value="NZ_JAMPLM010000063.1"/>
</dbReference>
<organism evidence="1 2">
    <name type="scientific">Stenomitos frigidus AS-A4</name>
    <dbReference type="NCBI Taxonomy" id="2933935"/>
    <lineage>
        <taxon>Bacteria</taxon>
        <taxon>Bacillati</taxon>
        <taxon>Cyanobacteriota</taxon>
        <taxon>Cyanophyceae</taxon>
        <taxon>Leptolyngbyales</taxon>
        <taxon>Leptolyngbyaceae</taxon>
        <taxon>Stenomitos</taxon>
    </lineage>
</organism>
<accession>A0ABV0KT22</accession>
<dbReference type="Pfam" id="PF08852">
    <property type="entry name" value="DUF1822"/>
    <property type="match status" value="1"/>
</dbReference>
<comment type="caution">
    <text evidence="1">The sequence shown here is derived from an EMBL/GenBank/DDBJ whole genome shotgun (WGS) entry which is preliminary data.</text>
</comment>
<evidence type="ECO:0000313" key="2">
    <source>
        <dbReference type="Proteomes" id="UP001476950"/>
    </source>
</evidence>
<proteinExistence type="predicted"/>
<name>A0ABV0KT22_9CYAN</name>
<dbReference type="Proteomes" id="UP001476950">
    <property type="component" value="Unassembled WGS sequence"/>
</dbReference>
<protein>
    <submittedName>
        <fullName evidence="1">DUF1822 family protein</fullName>
    </submittedName>
</protein>
<reference evidence="1 2" key="1">
    <citation type="submission" date="2022-04" db="EMBL/GenBank/DDBJ databases">
        <title>Positive selection, recombination, and allopatry shape intraspecific diversity of widespread and dominant cyanobacteria.</title>
        <authorList>
            <person name="Wei J."/>
            <person name="Shu W."/>
            <person name="Hu C."/>
        </authorList>
    </citation>
    <scope>NUCLEOTIDE SEQUENCE [LARGE SCALE GENOMIC DNA]</scope>
    <source>
        <strain evidence="1 2">AS-A4</strain>
    </source>
</reference>
<dbReference type="EMBL" id="JAMPLM010000063">
    <property type="protein sequence ID" value="MEP1062379.1"/>
    <property type="molecule type" value="Genomic_DNA"/>
</dbReference>
<gene>
    <name evidence="1" type="ORF">NDI38_28810</name>
</gene>
<evidence type="ECO:0000313" key="1">
    <source>
        <dbReference type="EMBL" id="MEP1062379.1"/>
    </source>
</evidence>